<dbReference type="Pfam" id="PF00582">
    <property type="entry name" value="Usp"/>
    <property type="match status" value="1"/>
</dbReference>
<accession>A0ABV1RR03</accession>
<feature type="domain" description="UspA" evidence="2">
    <location>
        <begin position="1"/>
        <end position="150"/>
    </location>
</feature>
<gene>
    <name evidence="3" type="ORF">ABS362_04605</name>
</gene>
<sequence length="303" mass="33573">MKRILVPVDYSENAQNALAYAFEIARLAGAELMLLHVFFPSISPSAAHNITDVMEDMEEGKSRELLEFADQVRKILTIESEAPGRFDAVPVKVVAKLGGAYEKILETIERYDTDLVVMGMQGGEAVSQALLGSTTISVIQKSRVPVLAVPKGVDFNQFATIVFAIDLRKLNATTNLRFLSDVVQIFKANLQVLHVYRNETQQNTFDTTPPLQHLVDQFEHIPYTVNFDVQENVAAAIQQFIRAKKADLLVLIPQKHTILDRLLDKSITGKITARPLVPLLALPADILLNQGNAQEPLVTHAPL</sequence>
<dbReference type="CDD" id="cd00293">
    <property type="entry name" value="USP-like"/>
    <property type="match status" value="1"/>
</dbReference>
<evidence type="ECO:0000313" key="3">
    <source>
        <dbReference type="EMBL" id="MER2996813.1"/>
    </source>
</evidence>
<evidence type="ECO:0000313" key="4">
    <source>
        <dbReference type="Proteomes" id="UP001476807"/>
    </source>
</evidence>
<dbReference type="InterPro" id="IPR006015">
    <property type="entry name" value="Universal_stress_UspA"/>
</dbReference>
<dbReference type="InterPro" id="IPR014729">
    <property type="entry name" value="Rossmann-like_a/b/a_fold"/>
</dbReference>
<proteinExistence type="inferred from homology"/>
<evidence type="ECO:0000259" key="2">
    <source>
        <dbReference type="Pfam" id="PF00582"/>
    </source>
</evidence>
<dbReference type="SUPFAM" id="SSF52402">
    <property type="entry name" value="Adenine nucleotide alpha hydrolases-like"/>
    <property type="match status" value="2"/>
</dbReference>
<comment type="similarity">
    <text evidence="1">Belongs to the universal stress protein A family.</text>
</comment>
<evidence type="ECO:0000256" key="1">
    <source>
        <dbReference type="ARBA" id="ARBA00008791"/>
    </source>
</evidence>
<dbReference type="Gene3D" id="3.40.50.620">
    <property type="entry name" value="HUPs"/>
    <property type="match status" value="2"/>
</dbReference>
<keyword evidence="4" id="KW-1185">Reference proteome</keyword>
<dbReference type="EMBL" id="JBEOKT010000003">
    <property type="protein sequence ID" value="MER2996813.1"/>
    <property type="molecule type" value="Genomic_DNA"/>
</dbReference>
<name>A0ABV1RR03_9BACT</name>
<protein>
    <submittedName>
        <fullName evidence="3">Universal stress protein</fullName>
    </submittedName>
</protein>
<dbReference type="InterPro" id="IPR006016">
    <property type="entry name" value="UspA"/>
</dbReference>
<dbReference type="PANTHER" id="PTHR46268:SF6">
    <property type="entry name" value="UNIVERSAL STRESS PROTEIN UP12"/>
    <property type="match status" value="1"/>
</dbReference>
<dbReference type="PANTHER" id="PTHR46268">
    <property type="entry name" value="STRESS RESPONSE PROTEIN NHAX"/>
    <property type="match status" value="1"/>
</dbReference>
<reference evidence="3 4" key="1">
    <citation type="submission" date="2024-06" db="EMBL/GenBank/DDBJ databases">
        <title>Pontibacter populi HYL7-15.</title>
        <authorList>
            <person name="Kim M.K."/>
        </authorList>
    </citation>
    <scope>NUCLEOTIDE SEQUENCE [LARGE SCALE GENOMIC DNA]</scope>
    <source>
        <strain evidence="3 4">HYL7-15</strain>
    </source>
</reference>
<comment type="caution">
    <text evidence="3">The sequence shown here is derived from an EMBL/GenBank/DDBJ whole genome shotgun (WGS) entry which is preliminary data.</text>
</comment>
<dbReference type="PRINTS" id="PR01438">
    <property type="entry name" value="UNVRSLSTRESS"/>
</dbReference>
<dbReference type="Proteomes" id="UP001476807">
    <property type="component" value="Unassembled WGS sequence"/>
</dbReference>
<organism evidence="3 4">
    <name type="scientific">Pontibacter populi</name>
    <dbReference type="NCBI Taxonomy" id="890055"/>
    <lineage>
        <taxon>Bacteria</taxon>
        <taxon>Pseudomonadati</taxon>
        <taxon>Bacteroidota</taxon>
        <taxon>Cytophagia</taxon>
        <taxon>Cytophagales</taxon>
        <taxon>Hymenobacteraceae</taxon>
        <taxon>Pontibacter</taxon>
    </lineage>
</organism>
<dbReference type="RefSeq" id="WP_350411147.1">
    <property type="nucleotide sequence ID" value="NZ_JBEOKT010000003.1"/>
</dbReference>